<reference evidence="7" key="1">
    <citation type="submission" date="2016-11" db="UniProtKB">
        <authorList>
            <consortium name="WormBaseParasite"/>
        </authorList>
    </citation>
    <scope>IDENTIFICATION</scope>
</reference>
<dbReference type="InterPro" id="IPR050701">
    <property type="entry name" value="Histone_Mod_Regulator"/>
</dbReference>
<feature type="region of interest" description="Disordered" evidence="4">
    <location>
        <begin position="398"/>
        <end position="485"/>
    </location>
</feature>
<dbReference type="GO" id="GO:0006357">
    <property type="term" value="P:regulation of transcription by RNA polymerase II"/>
    <property type="evidence" value="ECO:0007669"/>
    <property type="project" value="TreeGrafter"/>
</dbReference>
<dbReference type="InterPro" id="IPR034732">
    <property type="entry name" value="EPHD"/>
</dbReference>
<proteinExistence type="predicted"/>
<name>A0A1I7XIU6_HETBA</name>
<evidence type="ECO:0000256" key="2">
    <source>
        <dbReference type="ARBA" id="ARBA00022771"/>
    </source>
</evidence>
<evidence type="ECO:0000256" key="3">
    <source>
        <dbReference type="ARBA" id="ARBA00022833"/>
    </source>
</evidence>
<dbReference type="GO" id="GO:0008270">
    <property type="term" value="F:zinc ion binding"/>
    <property type="evidence" value="ECO:0007669"/>
    <property type="project" value="UniProtKB-KW"/>
</dbReference>
<feature type="domain" description="PHD-type" evidence="5">
    <location>
        <begin position="59"/>
        <end position="185"/>
    </location>
</feature>
<protein>
    <submittedName>
        <fullName evidence="7">PHD-type domain-containing protein</fullName>
    </submittedName>
</protein>
<organism evidence="6 7">
    <name type="scientific">Heterorhabditis bacteriophora</name>
    <name type="common">Entomopathogenic nematode worm</name>
    <dbReference type="NCBI Taxonomy" id="37862"/>
    <lineage>
        <taxon>Eukaryota</taxon>
        <taxon>Metazoa</taxon>
        <taxon>Ecdysozoa</taxon>
        <taxon>Nematoda</taxon>
        <taxon>Chromadorea</taxon>
        <taxon>Rhabditida</taxon>
        <taxon>Rhabditina</taxon>
        <taxon>Rhabditomorpha</taxon>
        <taxon>Strongyloidea</taxon>
        <taxon>Heterorhabditidae</taxon>
        <taxon>Heterorhabditis</taxon>
    </lineage>
</organism>
<feature type="compositionally biased region" description="Polar residues" evidence="4">
    <location>
        <begin position="454"/>
        <end position="466"/>
    </location>
</feature>
<evidence type="ECO:0000313" key="6">
    <source>
        <dbReference type="Proteomes" id="UP000095283"/>
    </source>
</evidence>
<feature type="compositionally biased region" description="Low complexity" evidence="4">
    <location>
        <begin position="470"/>
        <end position="482"/>
    </location>
</feature>
<dbReference type="WBParaSite" id="Hba_17236">
    <property type="protein sequence ID" value="Hba_17236"/>
    <property type="gene ID" value="Hba_17236"/>
</dbReference>
<dbReference type="PROSITE" id="PS51805">
    <property type="entry name" value="EPHD"/>
    <property type="match status" value="1"/>
</dbReference>
<dbReference type="AlphaFoldDB" id="A0A1I7XIU6"/>
<evidence type="ECO:0000256" key="4">
    <source>
        <dbReference type="SAM" id="MobiDB-lite"/>
    </source>
</evidence>
<feature type="compositionally biased region" description="Acidic residues" evidence="4">
    <location>
        <begin position="345"/>
        <end position="359"/>
    </location>
</feature>
<keyword evidence="1" id="KW-0479">Metal-binding</keyword>
<sequence length="506" mass="57295">MMKILMSVSPPLLMDQCGLAVHDSCYLPPDIGEDAESTQSSSSTEPWFCEPCIYGLIEPPHCELCPIRHGAFKRSDIGGRWVHLICALYTRGITFGDIDHLGAVSWQEMDHRNFGRKSCSGCTNKLEARTGVATRCELGMCKEYFHTTCAQRLGLLVDHSEDYHLNAGDESQTVEPRYINCKKHSNSDDVRVKRLAFNRFLVQEEKRMLMVRRKVLTEREERKRLHALRKHDKRNQSLIGVTICWPDASWDKYEKKVRRGRQLHTSARYLEAFQEKAELIDVDKEQFEQANTFIQTSDQHLLIGCDSCHNYYHLGCLDPPLEKMPRKINCDWYCSACCGESGDDDDEQQEHDEIAEDSSNDGISNRKLRQRSDSTRAKRMAEAEEQTRAYKAAIAAGGRNMHKRGRSLGEAVSNTRKLQKRRTIDSTEPTITAKKQKGALEKSNGNKLNGRASVLSNVSLNASGRSGKTVRGSQSGRSSRVSLRSEDLGLGEDSFVVLEDEVEEEL</sequence>
<evidence type="ECO:0000313" key="7">
    <source>
        <dbReference type="WBParaSite" id="Hba_17236"/>
    </source>
</evidence>
<dbReference type="Proteomes" id="UP000095283">
    <property type="component" value="Unplaced"/>
</dbReference>
<dbReference type="InterPro" id="IPR001965">
    <property type="entry name" value="Znf_PHD"/>
</dbReference>
<dbReference type="Gene3D" id="3.30.40.10">
    <property type="entry name" value="Zinc/RING finger domain, C3HC4 (zinc finger)"/>
    <property type="match status" value="3"/>
</dbReference>
<dbReference type="SMART" id="SM00249">
    <property type="entry name" value="PHD"/>
    <property type="match status" value="3"/>
</dbReference>
<keyword evidence="3" id="KW-0862">Zinc</keyword>
<dbReference type="SUPFAM" id="SSF57903">
    <property type="entry name" value="FYVE/PHD zinc finger"/>
    <property type="match status" value="2"/>
</dbReference>
<feature type="region of interest" description="Disordered" evidence="4">
    <location>
        <begin position="345"/>
        <end position="386"/>
    </location>
</feature>
<keyword evidence="6" id="KW-1185">Reference proteome</keyword>
<dbReference type="InterPro" id="IPR011011">
    <property type="entry name" value="Znf_FYVE_PHD"/>
</dbReference>
<dbReference type="PANTHER" id="PTHR13793">
    <property type="entry name" value="PHD FINGER PROTEINS"/>
    <property type="match status" value="1"/>
</dbReference>
<dbReference type="Pfam" id="PF00628">
    <property type="entry name" value="PHD"/>
    <property type="match status" value="1"/>
</dbReference>
<dbReference type="InterPro" id="IPR019787">
    <property type="entry name" value="Znf_PHD-finger"/>
</dbReference>
<keyword evidence="2" id="KW-0863">Zinc-finger</keyword>
<dbReference type="PANTHER" id="PTHR13793:SF158">
    <property type="entry name" value="PHD-TYPE DOMAIN-CONTAINING PROTEIN"/>
    <property type="match status" value="1"/>
</dbReference>
<dbReference type="InterPro" id="IPR013083">
    <property type="entry name" value="Znf_RING/FYVE/PHD"/>
</dbReference>
<evidence type="ECO:0000259" key="5">
    <source>
        <dbReference type="PROSITE" id="PS51805"/>
    </source>
</evidence>
<accession>A0A1I7XIU6</accession>
<evidence type="ECO:0000256" key="1">
    <source>
        <dbReference type="ARBA" id="ARBA00022723"/>
    </source>
</evidence>
<dbReference type="Pfam" id="PF13832">
    <property type="entry name" value="zf-HC5HC2H_2"/>
    <property type="match status" value="1"/>
</dbReference>
<feature type="compositionally biased region" description="Basic and acidic residues" evidence="4">
    <location>
        <begin position="370"/>
        <end position="386"/>
    </location>
</feature>